<keyword evidence="2" id="KW-0378">Hydrolase</keyword>
<dbReference type="PANTHER" id="PTHR12147:SF26">
    <property type="entry name" value="PEPTIDASE M28 DOMAIN-CONTAINING PROTEIN"/>
    <property type="match status" value="1"/>
</dbReference>
<evidence type="ECO:0000313" key="3">
    <source>
        <dbReference type="Proteomes" id="UP000620133"/>
    </source>
</evidence>
<sequence length="402" mass="46289">MKKYLKDYTEQVYEETQKIIDKFGPRLAGDQASLDTADHILDSFKKISDQSEKEDFYIHQGAFLGWIKILVFNYALAIIFMWLNLAFISVILLVLSLVILVLQFFLYKPLLDMFYPKRKASNVIGIIEPKKEVKQQIIVSGHHDSARIFNFLTHQPKLYSFRVTGSIALIIIMVVVNLLILIFSQLEAFNLYLSIFFTFTFLLVGQMWFFASKKGTPGAGDNLVASMVAMMVGKHFKEVEHLNHTRVIMLSFDAEEEGLRGARAYVKKHKEQLKEIPTYLLNSDCLYDEKELFFLTSDLNDFVKYDEDFIDELLEVSEVAGRFVFKQPISFLTGGTDAAEFAKEGIKATTLIGMPWTNDNRMNSYHTPDDTLEHVNFNVVVYALDIFISYIKYKDKEVGIKK</sequence>
<name>A0A7U9XW89_9MOLU</name>
<dbReference type="GO" id="GO:0006508">
    <property type="term" value="P:proteolysis"/>
    <property type="evidence" value="ECO:0007669"/>
    <property type="project" value="InterPro"/>
</dbReference>
<keyword evidence="2" id="KW-0645">Protease</keyword>
<gene>
    <name evidence="2" type="ORF">MPAN_011620</name>
</gene>
<dbReference type="EMBL" id="AP024412">
    <property type="protein sequence ID" value="BCR36269.1"/>
    <property type="molecule type" value="Genomic_DNA"/>
</dbReference>
<dbReference type="Proteomes" id="UP000620133">
    <property type="component" value="Chromosome"/>
</dbReference>
<evidence type="ECO:0000313" key="2">
    <source>
        <dbReference type="EMBL" id="BCR36269.1"/>
    </source>
</evidence>
<organism evidence="2 3">
    <name type="scientific">Mariniplasma anaerobium</name>
    <dbReference type="NCBI Taxonomy" id="2735436"/>
    <lineage>
        <taxon>Bacteria</taxon>
        <taxon>Bacillati</taxon>
        <taxon>Mycoplasmatota</taxon>
        <taxon>Mollicutes</taxon>
        <taxon>Acholeplasmatales</taxon>
        <taxon>Acholeplasmataceae</taxon>
        <taxon>Mariniplasma</taxon>
    </lineage>
</organism>
<dbReference type="KEGG" id="manr:MPAN_011620"/>
<feature type="domain" description="Peptidase M28" evidence="1">
    <location>
        <begin position="213"/>
        <end position="381"/>
    </location>
</feature>
<keyword evidence="3" id="KW-1185">Reference proteome</keyword>
<dbReference type="InterPro" id="IPR007484">
    <property type="entry name" value="Peptidase_M28"/>
</dbReference>
<proteinExistence type="predicted"/>
<dbReference type="InterPro" id="IPR045175">
    <property type="entry name" value="M28_fam"/>
</dbReference>
<dbReference type="PANTHER" id="PTHR12147">
    <property type="entry name" value="METALLOPEPTIDASE M28 FAMILY MEMBER"/>
    <property type="match status" value="1"/>
</dbReference>
<keyword evidence="2" id="KW-0031">Aminopeptidase</keyword>
<accession>A0A7U9XW89</accession>
<dbReference type="AlphaFoldDB" id="A0A7U9XW89"/>
<dbReference type="Pfam" id="PF04389">
    <property type="entry name" value="Peptidase_M28"/>
    <property type="match status" value="1"/>
</dbReference>
<dbReference type="GO" id="GO:0004177">
    <property type="term" value="F:aminopeptidase activity"/>
    <property type="evidence" value="ECO:0007669"/>
    <property type="project" value="UniProtKB-KW"/>
</dbReference>
<dbReference type="GO" id="GO:0008235">
    <property type="term" value="F:metalloexopeptidase activity"/>
    <property type="evidence" value="ECO:0007669"/>
    <property type="project" value="InterPro"/>
</dbReference>
<dbReference type="Gene3D" id="3.40.630.10">
    <property type="entry name" value="Zn peptidases"/>
    <property type="match status" value="1"/>
</dbReference>
<reference evidence="2" key="1">
    <citation type="submission" date="2021-01" db="EMBL/GenBank/DDBJ databases">
        <title>Draft genome sequence of Acholeplasmataceae bacterium strain Mahy22.</title>
        <authorList>
            <person name="Watanabe M."/>
            <person name="Kojima H."/>
            <person name="Fukui M."/>
        </authorList>
    </citation>
    <scope>NUCLEOTIDE SEQUENCE</scope>
    <source>
        <strain evidence="2">Mahy22</strain>
    </source>
</reference>
<dbReference type="SUPFAM" id="SSF53187">
    <property type="entry name" value="Zn-dependent exopeptidases"/>
    <property type="match status" value="1"/>
</dbReference>
<protein>
    <submittedName>
        <fullName evidence="2">Aminopeptidase</fullName>
    </submittedName>
</protein>
<evidence type="ECO:0000259" key="1">
    <source>
        <dbReference type="Pfam" id="PF04389"/>
    </source>
</evidence>
<dbReference type="RefSeq" id="WP_176238911.1">
    <property type="nucleotide sequence ID" value="NZ_AP024412.1"/>
</dbReference>